<evidence type="ECO:0000256" key="5">
    <source>
        <dbReference type="ARBA" id="ARBA00022989"/>
    </source>
</evidence>
<feature type="transmembrane region" description="Helical" evidence="7">
    <location>
        <begin position="330"/>
        <end position="354"/>
    </location>
</feature>
<protein>
    <submittedName>
        <fullName evidence="8">Xanthine permease</fullName>
    </submittedName>
</protein>
<dbReference type="RefSeq" id="WP_148137221.1">
    <property type="nucleotide sequence ID" value="NZ_CP017634.1"/>
</dbReference>
<feature type="transmembrane region" description="Helical" evidence="7">
    <location>
        <begin position="422"/>
        <end position="440"/>
    </location>
</feature>
<dbReference type="PANTHER" id="PTHR42810">
    <property type="entry name" value="PURINE PERMEASE C1399.01C-RELATED"/>
    <property type="match status" value="1"/>
</dbReference>
<accession>A0A3G1KZ81</accession>
<feature type="transmembrane region" description="Helical" evidence="7">
    <location>
        <begin position="201"/>
        <end position="221"/>
    </location>
</feature>
<feature type="transmembrane region" description="Helical" evidence="7">
    <location>
        <begin position="98"/>
        <end position="123"/>
    </location>
</feature>
<dbReference type="InterPro" id="IPR006043">
    <property type="entry name" value="NCS2"/>
</dbReference>
<dbReference type="GO" id="GO:0042907">
    <property type="term" value="F:xanthine transmembrane transporter activity"/>
    <property type="evidence" value="ECO:0007669"/>
    <property type="project" value="TreeGrafter"/>
</dbReference>
<feature type="transmembrane region" description="Helical" evidence="7">
    <location>
        <begin position="360"/>
        <end position="382"/>
    </location>
</feature>
<keyword evidence="3" id="KW-0813">Transport</keyword>
<dbReference type="NCBIfam" id="NF037981">
    <property type="entry name" value="NCS2_1"/>
    <property type="match status" value="1"/>
</dbReference>
<keyword evidence="9" id="KW-1185">Reference proteome</keyword>
<proteinExistence type="inferred from homology"/>
<dbReference type="GO" id="GO:0005886">
    <property type="term" value="C:plasma membrane"/>
    <property type="evidence" value="ECO:0007669"/>
    <property type="project" value="TreeGrafter"/>
</dbReference>
<name>A0A3G1KZ81_FORW1</name>
<dbReference type="KEGG" id="fwa:DCMF_26535"/>
<keyword evidence="4 7" id="KW-0812">Transmembrane</keyword>
<evidence type="ECO:0000256" key="3">
    <source>
        <dbReference type="ARBA" id="ARBA00022448"/>
    </source>
</evidence>
<comment type="subcellular location">
    <subcellularLocation>
        <location evidence="1">Membrane</location>
        <topology evidence="1">Multi-pass membrane protein</topology>
    </subcellularLocation>
</comment>
<evidence type="ECO:0000256" key="1">
    <source>
        <dbReference type="ARBA" id="ARBA00004141"/>
    </source>
</evidence>
<reference evidence="8 9" key="1">
    <citation type="submission" date="2016-10" db="EMBL/GenBank/DDBJ databases">
        <title>Complete Genome Sequence of Peptococcaceae strain DCMF.</title>
        <authorList>
            <person name="Edwards R.J."/>
            <person name="Holland S.I."/>
            <person name="Deshpande N.P."/>
            <person name="Wong Y.K."/>
            <person name="Ertan H."/>
            <person name="Manefield M."/>
            <person name="Russell T.L."/>
            <person name="Lee M.J."/>
        </authorList>
    </citation>
    <scope>NUCLEOTIDE SEQUENCE [LARGE SCALE GENOMIC DNA]</scope>
    <source>
        <strain evidence="8 9">DCMF</strain>
    </source>
</reference>
<evidence type="ECO:0000256" key="7">
    <source>
        <dbReference type="SAM" id="Phobius"/>
    </source>
</evidence>
<dbReference type="Pfam" id="PF00860">
    <property type="entry name" value="Xan_ur_permease"/>
    <property type="match status" value="1"/>
</dbReference>
<dbReference type="OrthoDB" id="9805749at2"/>
<comment type="similarity">
    <text evidence="2">Belongs to the nucleobase:cation symporter-2 (NCS2) (TC 2.A.40) family.</text>
</comment>
<gene>
    <name evidence="8" type="ORF">DCMF_26535</name>
</gene>
<evidence type="ECO:0000256" key="2">
    <source>
        <dbReference type="ARBA" id="ARBA00008821"/>
    </source>
</evidence>
<sequence>MEAKKTALKPSNLIYGLEEMPPWGAMFFLGLQHVFVMSIGIVFPVVVLRAIGGSPEATQAIVSLSMIAGGLGTIFQSLRKGPVGSGYLCPEGPDPSFLAASILAARLGGVQLLFGMTVVAGLFEVFLSRIIYRVRFLFPSEVTGVIVAMVGISVIPLAVSNFMGIGGTDLITSSGELMVALITLMAMIGMNVWGKGQIRMYSVLIGMIVGYFSAMVLGVLTETELVQVSQAAVFSIPFPKVWGFSFRPDLVLPFFIAVICSTLKNVGDITTCQKINDANWKRPDWTSIRGGIFADGLAATVGGFIGGMGQASYSANIGLSVAVGATSRRIAWAAGGIFIFLAFFPKLAAVFTIIPRPVMGAALIFAVSFMILAGIQIIVSRLIDTRKTFIVGISLILGLSAMVPGIYAIVPDWLEPVFDSPLSLATVSVVVLNLILRIGVKKHQSIQLEPGVSNYEEILNFMEKQGAAWGARREVVHRAVMAINESLETIHNFGLSQGKAIVQVSFDEMNLDVELNYEGILMEIPSARPSPEELFADDQAFAKLAGFLVRRYVDGVHAQMKNDRCYVKLHLDH</sequence>
<evidence type="ECO:0000313" key="8">
    <source>
        <dbReference type="EMBL" id="ATW27836.1"/>
    </source>
</evidence>
<evidence type="ECO:0000256" key="6">
    <source>
        <dbReference type="ARBA" id="ARBA00023136"/>
    </source>
</evidence>
<feature type="transmembrane region" description="Helical" evidence="7">
    <location>
        <begin position="389"/>
        <end position="410"/>
    </location>
</feature>
<evidence type="ECO:0000313" key="9">
    <source>
        <dbReference type="Proteomes" id="UP000323521"/>
    </source>
</evidence>
<dbReference type="PANTHER" id="PTHR42810:SF2">
    <property type="entry name" value="PURINE PERMEASE C1399.01C-RELATED"/>
    <property type="match status" value="1"/>
</dbReference>
<evidence type="ECO:0000256" key="4">
    <source>
        <dbReference type="ARBA" id="ARBA00022692"/>
    </source>
</evidence>
<feature type="transmembrane region" description="Helical" evidence="7">
    <location>
        <begin position="144"/>
        <end position="165"/>
    </location>
</feature>
<dbReference type="Proteomes" id="UP000323521">
    <property type="component" value="Chromosome"/>
</dbReference>
<keyword evidence="6 7" id="KW-0472">Membrane</keyword>
<dbReference type="EMBL" id="CP017634">
    <property type="protein sequence ID" value="ATW27836.1"/>
    <property type="molecule type" value="Genomic_DNA"/>
</dbReference>
<feature type="transmembrane region" description="Helical" evidence="7">
    <location>
        <begin position="60"/>
        <end position="78"/>
    </location>
</feature>
<organism evidence="8 9">
    <name type="scientific">Formimonas warabiya</name>
    <dbReference type="NCBI Taxonomy" id="1761012"/>
    <lineage>
        <taxon>Bacteria</taxon>
        <taxon>Bacillati</taxon>
        <taxon>Bacillota</taxon>
        <taxon>Clostridia</taxon>
        <taxon>Eubacteriales</taxon>
        <taxon>Peptococcaceae</taxon>
        <taxon>Candidatus Formimonas</taxon>
    </lineage>
</organism>
<feature type="transmembrane region" description="Helical" evidence="7">
    <location>
        <begin position="25"/>
        <end position="48"/>
    </location>
</feature>
<keyword evidence="5 7" id="KW-1133">Transmembrane helix</keyword>
<feature type="transmembrane region" description="Helical" evidence="7">
    <location>
        <begin position="177"/>
        <end position="194"/>
    </location>
</feature>
<dbReference type="AlphaFoldDB" id="A0A3G1KZ81"/>